<dbReference type="EMBL" id="VBOR01000031">
    <property type="protein sequence ID" value="TMQ50590.1"/>
    <property type="molecule type" value="Genomic_DNA"/>
</dbReference>
<reference evidence="4 5" key="1">
    <citation type="journal article" date="2019" name="Nat. Microbiol.">
        <title>Mediterranean grassland soil C-N compound turnover is dependent on rainfall and depth, and is mediated by genomically divergent microorganisms.</title>
        <authorList>
            <person name="Diamond S."/>
            <person name="Andeer P.F."/>
            <person name="Li Z."/>
            <person name="Crits-Christoph A."/>
            <person name="Burstein D."/>
            <person name="Anantharaman K."/>
            <person name="Lane K.R."/>
            <person name="Thomas B.C."/>
            <person name="Pan C."/>
            <person name="Northen T.R."/>
            <person name="Banfield J.F."/>
        </authorList>
    </citation>
    <scope>NUCLEOTIDE SEQUENCE [LARGE SCALE GENOMIC DNA]</scope>
    <source>
        <strain evidence="2">WS_1</strain>
        <strain evidence="3">WS_5</strain>
    </source>
</reference>
<dbReference type="InterPro" id="IPR000182">
    <property type="entry name" value="GNAT_dom"/>
</dbReference>
<dbReference type="GO" id="GO:0016747">
    <property type="term" value="F:acyltransferase activity, transferring groups other than amino-acyl groups"/>
    <property type="evidence" value="ECO:0007669"/>
    <property type="project" value="InterPro"/>
</dbReference>
<dbReference type="AlphaFoldDB" id="A0A538SGV2"/>
<dbReference type="PROSITE" id="PS51186">
    <property type="entry name" value="GNAT"/>
    <property type="match status" value="1"/>
</dbReference>
<keyword evidence="2" id="KW-0808">Transferase</keyword>
<comment type="caution">
    <text evidence="2">The sequence shown here is derived from an EMBL/GenBank/DDBJ whole genome shotgun (WGS) entry which is preliminary data.</text>
</comment>
<name>A0A538SGV2_UNCEI</name>
<proteinExistence type="predicted"/>
<sequence>MSTGTSTRIDGPLVYLESPGPEHLPAIWKVYLDAPDYFEALTGTSDFDPTAVEMMYEEALSEDSRYYLAIRRTDTKSLIGTIEFEAGADEVPATLRGLVVAQGERAKGFGRAALELAEGFLANELGVSLIAAEVPVGYDDGARFLEALGYRERRLKSAEFRWVKRIAEA</sequence>
<feature type="domain" description="N-acetyltransferase" evidence="1">
    <location>
        <begin position="25"/>
        <end position="167"/>
    </location>
</feature>
<dbReference type="Proteomes" id="UP000320913">
    <property type="component" value="Unassembled WGS sequence"/>
</dbReference>
<evidence type="ECO:0000313" key="5">
    <source>
        <dbReference type="Proteomes" id="UP000320913"/>
    </source>
</evidence>
<dbReference type="EMBL" id="VBOV01000190">
    <property type="protein sequence ID" value="TMQ56784.1"/>
    <property type="molecule type" value="Genomic_DNA"/>
</dbReference>
<evidence type="ECO:0000313" key="2">
    <source>
        <dbReference type="EMBL" id="TMQ50590.1"/>
    </source>
</evidence>
<dbReference type="SUPFAM" id="SSF55729">
    <property type="entry name" value="Acyl-CoA N-acyltransferases (Nat)"/>
    <property type="match status" value="1"/>
</dbReference>
<accession>A0A538SGV2</accession>
<dbReference type="Proteomes" id="UP000316292">
    <property type="component" value="Unassembled WGS sequence"/>
</dbReference>
<gene>
    <name evidence="2" type="ORF">E6K71_02185</name>
    <name evidence="3" type="ORF">E6K75_07865</name>
</gene>
<evidence type="ECO:0000259" key="1">
    <source>
        <dbReference type="PROSITE" id="PS51186"/>
    </source>
</evidence>
<dbReference type="Pfam" id="PF00583">
    <property type="entry name" value="Acetyltransf_1"/>
    <property type="match status" value="1"/>
</dbReference>
<dbReference type="Gene3D" id="3.40.630.30">
    <property type="match status" value="1"/>
</dbReference>
<organism evidence="2 4">
    <name type="scientific">Eiseniibacteriota bacterium</name>
    <dbReference type="NCBI Taxonomy" id="2212470"/>
    <lineage>
        <taxon>Bacteria</taxon>
        <taxon>Candidatus Eiseniibacteriota</taxon>
    </lineage>
</organism>
<evidence type="ECO:0000313" key="4">
    <source>
        <dbReference type="Proteomes" id="UP000316292"/>
    </source>
</evidence>
<dbReference type="InterPro" id="IPR016181">
    <property type="entry name" value="Acyl_CoA_acyltransferase"/>
</dbReference>
<evidence type="ECO:0000313" key="3">
    <source>
        <dbReference type="EMBL" id="TMQ56784.1"/>
    </source>
</evidence>
<protein>
    <submittedName>
        <fullName evidence="2">GNAT family N-acetyltransferase</fullName>
    </submittedName>
</protein>